<dbReference type="AlphaFoldDB" id="A0A239IYS0"/>
<keyword evidence="2" id="KW-1185">Reference proteome</keyword>
<accession>A0A239IYS0</accession>
<dbReference type="RefSeq" id="WP_144022504.1">
    <property type="nucleotide sequence ID" value="NZ_FZPH01000002.1"/>
</dbReference>
<sequence>MSAYLVSVYHNLTSRFMPYNDGDWLTGAISCRPGLGTHATPKNAADWAFHAFNVDLDQFWLPRMELADAEARVAPWVYRIVGLRSLSVGDVVAIETASDGETWVACEPQGWRPITAPTHIDGDPLNVETVRPYLRGQSAANTGRVTEPGMEVHRLCIFDLSLDCGHIATVAVNGWHPVNVACCDRLGGIAVHGDYAVYSSSVDYVNPLSERYEDRQPGACRELTVLLRRRPCTDEPTQPSWHGEPTSAGRFPVRVGATWHIGSEASPSEQ</sequence>
<evidence type="ECO:0000313" key="1">
    <source>
        <dbReference type="EMBL" id="SNS98709.1"/>
    </source>
</evidence>
<gene>
    <name evidence="1" type="ORF">SAMN05421812_102637</name>
</gene>
<evidence type="ECO:0000313" key="2">
    <source>
        <dbReference type="Proteomes" id="UP000198362"/>
    </source>
</evidence>
<protein>
    <submittedName>
        <fullName evidence="1">Uncharacterized protein</fullName>
    </submittedName>
</protein>
<proteinExistence type="predicted"/>
<dbReference type="EMBL" id="FZPH01000002">
    <property type="protein sequence ID" value="SNS98709.1"/>
    <property type="molecule type" value="Genomic_DNA"/>
</dbReference>
<dbReference type="Proteomes" id="UP000198362">
    <property type="component" value="Unassembled WGS sequence"/>
</dbReference>
<name>A0A239IYS0_9ACTN</name>
<dbReference type="OrthoDB" id="3295593at2"/>
<reference evidence="1 2" key="1">
    <citation type="submission" date="2017-06" db="EMBL/GenBank/DDBJ databases">
        <authorList>
            <person name="Kim H.J."/>
            <person name="Triplett B.A."/>
        </authorList>
    </citation>
    <scope>NUCLEOTIDE SEQUENCE [LARGE SCALE GENOMIC DNA]</scope>
    <source>
        <strain evidence="1 2">CGMCC 4.5593</strain>
    </source>
</reference>
<organism evidence="1 2">
    <name type="scientific">Asanoa hainanensis</name>
    <dbReference type="NCBI Taxonomy" id="560556"/>
    <lineage>
        <taxon>Bacteria</taxon>
        <taxon>Bacillati</taxon>
        <taxon>Actinomycetota</taxon>
        <taxon>Actinomycetes</taxon>
        <taxon>Micromonosporales</taxon>
        <taxon>Micromonosporaceae</taxon>
        <taxon>Asanoa</taxon>
    </lineage>
</organism>